<proteinExistence type="predicted"/>
<keyword evidence="1 2" id="KW-0129">CBS domain</keyword>
<feature type="domain" description="CBS" evidence="3">
    <location>
        <begin position="7"/>
        <end position="62"/>
    </location>
</feature>
<protein>
    <submittedName>
        <fullName evidence="4">Inosine-5-monophosphate dehydrogenase</fullName>
    </submittedName>
</protein>
<dbReference type="SUPFAM" id="SSF54631">
    <property type="entry name" value="CBS-domain pair"/>
    <property type="match status" value="1"/>
</dbReference>
<dbReference type="RefSeq" id="WP_204049274.1">
    <property type="nucleotide sequence ID" value="NZ_BOOF01000017.1"/>
</dbReference>
<organism evidence="4 5">
    <name type="scientific">Microbispora siamensis</name>
    <dbReference type="NCBI Taxonomy" id="564413"/>
    <lineage>
        <taxon>Bacteria</taxon>
        <taxon>Bacillati</taxon>
        <taxon>Actinomycetota</taxon>
        <taxon>Actinomycetes</taxon>
        <taxon>Streptosporangiales</taxon>
        <taxon>Streptosporangiaceae</taxon>
        <taxon>Microbispora</taxon>
    </lineage>
</organism>
<evidence type="ECO:0000256" key="2">
    <source>
        <dbReference type="PROSITE-ProRule" id="PRU00703"/>
    </source>
</evidence>
<dbReference type="InterPro" id="IPR000644">
    <property type="entry name" value="CBS_dom"/>
</dbReference>
<dbReference type="Proteomes" id="UP000660454">
    <property type="component" value="Unassembled WGS sequence"/>
</dbReference>
<keyword evidence="5" id="KW-1185">Reference proteome</keyword>
<dbReference type="PROSITE" id="PS51371">
    <property type="entry name" value="CBS"/>
    <property type="match status" value="2"/>
</dbReference>
<evidence type="ECO:0000256" key="1">
    <source>
        <dbReference type="ARBA" id="ARBA00023122"/>
    </source>
</evidence>
<dbReference type="PANTHER" id="PTHR43080:SF2">
    <property type="entry name" value="CBS DOMAIN-CONTAINING PROTEIN"/>
    <property type="match status" value="1"/>
</dbReference>
<gene>
    <name evidence="4" type="ORF">Msi02_34840</name>
</gene>
<evidence type="ECO:0000313" key="4">
    <source>
        <dbReference type="EMBL" id="GIH62667.1"/>
    </source>
</evidence>
<sequence>MKIKEVMSTPVVIVPPITPVRDVARHMDYSGVGCVVVSEGRGIAGIVTDRDLAIRVLAQEDKDGDTPVGQVMSEDPVVVRADDEVEVAFDTFRRHSFRRLPVVAEEGAAEGAVVGILTIDDLLLQMHQLTADLLTPVVKEISEPQHQSD</sequence>
<dbReference type="PANTHER" id="PTHR43080">
    <property type="entry name" value="CBS DOMAIN-CONTAINING PROTEIN CBSX3, MITOCHONDRIAL"/>
    <property type="match status" value="1"/>
</dbReference>
<dbReference type="InterPro" id="IPR051257">
    <property type="entry name" value="Diverse_CBS-Domain"/>
</dbReference>
<accession>A0ABQ4GMP2</accession>
<dbReference type="Gene3D" id="3.10.580.10">
    <property type="entry name" value="CBS-domain"/>
    <property type="match status" value="1"/>
</dbReference>
<dbReference type="Pfam" id="PF00571">
    <property type="entry name" value="CBS"/>
    <property type="match status" value="2"/>
</dbReference>
<dbReference type="SMART" id="SM00116">
    <property type="entry name" value="CBS"/>
    <property type="match status" value="2"/>
</dbReference>
<evidence type="ECO:0000259" key="3">
    <source>
        <dbReference type="PROSITE" id="PS51371"/>
    </source>
</evidence>
<dbReference type="InterPro" id="IPR046342">
    <property type="entry name" value="CBS_dom_sf"/>
</dbReference>
<feature type="domain" description="CBS" evidence="3">
    <location>
        <begin position="72"/>
        <end position="133"/>
    </location>
</feature>
<reference evidence="4 5" key="1">
    <citation type="submission" date="2021-01" db="EMBL/GenBank/DDBJ databases">
        <title>Whole genome shotgun sequence of Microbispora siamensis NBRC 104113.</title>
        <authorList>
            <person name="Komaki H."/>
            <person name="Tamura T."/>
        </authorList>
    </citation>
    <scope>NUCLEOTIDE SEQUENCE [LARGE SCALE GENOMIC DNA]</scope>
    <source>
        <strain evidence="4 5">NBRC 104113</strain>
    </source>
</reference>
<name>A0ABQ4GMP2_9ACTN</name>
<evidence type="ECO:0000313" key="5">
    <source>
        <dbReference type="Proteomes" id="UP000660454"/>
    </source>
</evidence>
<dbReference type="EMBL" id="BOOF01000017">
    <property type="protein sequence ID" value="GIH62667.1"/>
    <property type="molecule type" value="Genomic_DNA"/>
</dbReference>
<comment type="caution">
    <text evidence="4">The sequence shown here is derived from an EMBL/GenBank/DDBJ whole genome shotgun (WGS) entry which is preliminary data.</text>
</comment>